<dbReference type="Gene3D" id="1.10.530.10">
    <property type="match status" value="1"/>
</dbReference>
<keyword evidence="2" id="KW-0081">Bacteriolytic enzyme</keyword>
<dbReference type="GO" id="GO:0031640">
    <property type="term" value="P:killing of cells of another organism"/>
    <property type="evidence" value="ECO:0007669"/>
    <property type="project" value="UniProtKB-KW"/>
</dbReference>
<dbReference type="Proteomes" id="UP000294616">
    <property type="component" value="Unassembled WGS sequence"/>
</dbReference>
<dbReference type="SUPFAM" id="SSF54106">
    <property type="entry name" value="LysM domain"/>
    <property type="match status" value="1"/>
</dbReference>
<evidence type="ECO:0000256" key="1">
    <source>
        <dbReference type="ARBA" id="ARBA00022529"/>
    </source>
</evidence>
<dbReference type="CDD" id="cd00118">
    <property type="entry name" value="LysM"/>
    <property type="match status" value="1"/>
</dbReference>
<keyword evidence="7" id="KW-1185">Reference proteome</keyword>
<proteinExistence type="predicted"/>
<keyword evidence="1" id="KW-0929">Antimicrobial</keyword>
<dbReference type="EMBL" id="SMGO01000002">
    <property type="protein sequence ID" value="TCK83186.1"/>
    <property type="molecule type" value="Genomic_DNA"/>
</dbReference>
<evidence type="ECO:0000313" key="7">
    <source>
        <dbReference type="Proteomes" id="UP000294616"/>
    </source>
</evidence>
<organism evidence="6 7">
    <name type="scientific">Albibacterium bauzanense</name>
    <dbReference type="NCBI Taxonomy" id="653929"/>
    <lineage>
        <taxon>Bacteria</taxon>
        <taxon>Pseudomonadati</taxon>
        <taxon>Bacteroidota</taxon>
        <taxon>Sphingobacteriia</taxon>
        <taxon>Sphingobacteriales</taxon>
        <taxon>Sphingobacteriaceae</taxon>
        <taxon>Albibacterium</taxon>
    </lineage>
</organism>
<dbReference type="OrthoDB" id="977752at2"/>
<dbReference type="InterPro" id="IPR002901">
    <property type="entry name" value="MGlyc_endo_b_GlcNAc-like_dom"/>
</dbReference>
<dbReference type="PANTHER" id="PTHR33308:SF9">
    <property type="entry name" value="PEPTIDOGLYCAN HYDROLASE FLGJ"/>
    <property type="match status" value="1"/>
</dbReference>
<dbReference type="PANTHER" id="PTHR33308">
    <property type="entry name" value="PEPTIDOGLYCAN HYDROLASE FLGJ"/>
    <property type="match status" value="1"/>
</dbReference>
<name>A0A4R1LUY7_9SPHI</name>
<accession>A0A4R1LUY7</accession>
<dbReference type="RefSeq" id="WP_132223929.1">
    <property type="nucleotide sequence ID" value="NZ_SMGO01000002.1"/>
</dbReference>
<dbReference type="AlphaFoldDB" id="A0A4R1LUY7"/>
<protein>
    <recommendedName>
        <fullName evidence="4">Peptidoglycan hydrolase</fullName>
    </recommendedName>
</protein>
<evidence type="ECO:0000256" key="4">
    <source>
        <dbReference type="ARBA" id="ARBA00032108"/>
    </source>
</evidence>
<dbReference type="GO" id="GO:0042742">
    <property type="term" value="P:defense response to bacterium"/>
    <property type="evidence" value="ECO:0007669"/>
    <property type="project" value="UniProtKB-KW"/>
</dbReference>
<dbReference type="InterPro" id="IPR036779">
    <property type="entry name" value="LysM_dom_sf"/>
</dbReference>
<dbReference type="Pfam" id="PF01476">
    <property type="entry name" value="LysM"/>
    <property type="match status" value="1"/>
</dbReference>
<dbReference type="PROSITE" id="PS51782">
    <property type="entry name" value="LYSM"/>
    <property type="match status" value="1"/>
</dbReference>
<dbReference type="SMART" id="SM00257">
    <property type="entry name" value="LysM"/>
    <property type="match status" value="1"/>
</dbReference>
<feature type="domain" description="LysM" evidence="5">
    <location>
        <begin position="181"/>
        <end position="224"/>
    </location>
</feature>
<dbReference type="Pfam" id="PF01832">
    <property type="entry name" value="Glucosaminidase"/>
    <property type="match status" value="1"/>
</dbReference>
<evidence type="ECO:0000256" key="3">
    <source>
        <dbReference type="ARBA" id="ARBA00022801"/>
    </source>
</evidence>
<dbReference type="GO" id="GO:0004040">
    <property type="term" value="F:amidase activity"/>
    <property type="evidence" value="ECO:0007669"/>
    <property type="project" value="InterPro"/>
</dbReference>
<reference evidence="6 7" key="1">
    <citation type="submission" date="2019-03" db="EMBL/GenBank/DDBJ databases">
        <title>Genomic Encyclopedia of Archaeal and Bacterial Type Strains, Phase II (KMG-II): from individual species to whole genera.</title>
        <authorList>
            <person name="Goeker M."/>
        </authorList>
    </citation>
    <scope>NUCLEOTIDE SEQUENCE [LARGE SCALE GENOMIC DNA]</scope>
    <source>
        <strain evidence="6 7">DSM 22554</strain>
    </source>
</reference>
<dbReference type="InterPro" id="IPR018392">
    <property type="entry name" value="LysM"/>
</dbReference>
<dbReference type="SMART" id="SM00047">
    <property type="entry name" value="LYZ2"/>
    <property type="match status" value="1"/>
</dbReference>
<dbReference type="Gene3D" id="3.10.350.10">
    <property type="entry name" value="LysM domain"/>
    <property type="match status" value="1"/>
</dbReference>
<sequence length="224" mass="25262">MEVKKYIGWIFISISLTLFIPQQLLAQQKYTAQSYIQANKDAAIKYMKEYGIPASIILGIAYHESAHGNSKLATYLNNHFGIKGKNNSTKIKSAYKGYDSVEDSYFDFVNLIESRKQFNVLIDKYGPGNYKDWVFGIARGGYAASSKWASQVIAIIDKHKLYELDENPASQSNVQLADSQNNYTVKKGDSLSELARRFQTTVSDIKDKNKLTSSNLQIGQELML</sequence>
<evidence type="ECO:0000259" key="5">
    <source>
        <dbReference type="PROSITE" id="PS51782"/>
    </source>
</evidence>
<gene>
    <name evidence="6" type="ORF">C8N28_1776</name>
</gene>
<evidence type="ECO:0000256" key="2">
    <source>
        <dbReference type="ARBA" id="ARBA00022638"/>
    </source>
</evidence>
<dbReference type="InterPro" id="IPR051056">
    <property type="entry name" value="Glycosyl_Hydrolase_73"/>
</dbReference>
<keyword evidence="3 6" id="KW-0378">Hydrolase</keyword>
<evidence type="ECO:0000313" key="6">
    <source>
        <dbReference type="EMBL" id="TCK83186.1"/>
    </source>
</evidence>
<comment type="caution">
    <text evidence="6">The sequence shown here is derived from an EMBL/GenBank/DDBJ whole genome shotgun (WGS) entry which is preliminary data.</text>
</comment>